<accession>A0A857C7K5</accession>
<feature type="domain" description="NAD(P) transhydrogenase alpha subunit C-terminal" evidence="15">
    <location>
        <begin position="67"/>
        <end position="155"/>
    </location>
</feature>
<dbReference type="Proteomes" id="UP000435648">
    <property type="component" value="Chromosome"/>
</dbReference>
<dbReference type="GO" id="GO:0005886">
    <property type="term" value="C:plasma membrane"/>
    <property type="evidence" value="ECO:0007669"/>
    <property type="project" value="UniProtKB-SubCell"/>
</dbReference>
<keyword evidence="11 14" id="KW-0472">Membrane</keyword>
<gene>
    <name evidence="16" type="ORF">GH266_10315</name>
</gene>
<dbReference type="GO" id="GO:0050661">
    <property type="term" value="F:NADP binding"/>
    <property type="evidence" value="ECO:0007669"/>
    <property type="project" value="TreeGrafter"/>
</dbReference>
<protein>
    <recommendedName>
        <fullName evidence="3">proton-translocating NAD(P)(+) transhydrogenase</fullName>
        <ecNumber evidence="3">7.1.1.1</ecNumber>
    </recommendedName>
</protein>
<keyword evidence="7" id="KW-0521">NADP</keyword>
<keyword evidence="13" id="KW-0175">Coiled coil</keyword>
<dbReference type="EMBL" id="CP046908">
    <property type="protein sequence ID" value="QGZ34877.1"/>
    <property type="molecule type" value="Genomic_DNA"/>
</dbReference>
<dbReference type="GO" id="GO:0006740">
    <property type="term" value="P:NADPH regeneration"/>
    <property type="evidence" value="ECO:0007669"/>
    <property type="project" value="TreeGrafter"/>
</dbReference>
<dbReference type="InterPro" id="IPR024605">
    <property type="entry name" value="NADP_transhyd_a_C"/>
</dbReference>
<comment type="catalytic activity">
    <reaction evidence="12">
        <text>NAD(+) + NADPH + H(+)(in) = NADH + NADP(+) + H(+)(out)</text>
        <dbReference type="Rhea" id="RHEA:47992"/>
        <dbReference type="ChEBI" id="CHEBI:15378"/>
        <dbReference type="ChEBI" id="CHEBI:57540"/>
        <dbReference type="ChEBI" id="CHEBI:57783"/>
        <dbReference type="ChEBI" id="CHEBI:57945"/>
        <dbReference type="ChEBI" id="CHEBI:58349"/>
        <dbReference type="EC" id="7.1.1.1"/>
    </reaction>
</comment>
<feature type="coiled-coil region" evidence="13">
    <location>
        <begin position="3"/>
        <end position="30"/>
    </location>
</feature>
<keyword evidence="9 14" id="KW-1133">Transmembrane helix</keyword>
<dbReference type="KEGG" id="siw:GH266_10315"/>
<keyword evidence="4" id="KW-1003">Cell membrane</keyword>
<evidence type="ECO:0000256" key="6">
    <source>
        <dbReference type="ARBA" id="ARBA00022692"/>
    </source>
</evidence>
<keyword evidence="8" id="KW-1278">Translocase</keyword>
<proteinExistence type="predicted"/>
<evidence type="ECO:0000259" key="15">
    <source>
        <dbReference type="Pfam" id="PF12769"/>
    </source>
</evidence>
<evidence type="ECO:0000256" key="8">
    <source>
        <dbReference type="ARBA" id="ARBA00022967"/>
    </source>
</evidence>
<evidence type="ECO:0000256" key="10">
    <source>
        <dbReference type="ARBA" id="ARBA00023027"/>
    </source>
</evidence>
<evidence type="ECO:0000256" key="2">
    <source>
        <dbReference type="ARBA" id="ARBA00004429"/>
    </source>
</evidence>
<dbReference type="GO" id="GO:0008750">
    <property type="term" value="F:proton-translocating NAD(P)+ transhydrogenase activity"/>
    <property type="evidence" value="ECO:0007669"/>
    <property type="project" value="UniProtKB-EC"/>
</dbReference>
<evidence type="ECO:0000256" key="4">
    <source>
        <dbReference type="ARBA" id="ARBA00022475"/>
    </source>
</evidence>
<evidence type="ECO:0000256" key="3">
    <source>
        <dbReference type="ARBA" id="ARBA00012943"/>
    </source>
</evidence>
<evidence type="ECO:0000256" key="13">
    <source>
        <dbReference type="SAM" id="Coils"/>
    </source>
</evidence>
<evidence type="ECO:0000256" key="1">
    <source>
        <dbReference type="ARBA" id="ARBA00003943"/>
    </source>
</evidence>
<name>A0A857C7K5_9HYPH</name>
<evidence type="ECO:0000256" key="11">
    <source>
        <dbReference type="ARBA" id="ARBA00023136"/>
    </source>
</evidence>
<keyword evidence="10" id="KW-0520">NAD</keyword>
<comment type="function">
    <text evidence="1">The transhydrogenation between NADH and NADP is coupled to respiration and ATP hydrolysis and functions as a proton pump across the membrane.</text>
</comment>
<evidence type="ECO:0000256" key="5">
    <source>
        <dbReference type="ARBA" id="ARBA00022519"/>
    </source>
</evidence>
<feature type="transmembrane region" description="Helical" evidence="14">
    <location>
        <begin position="126"/>
        <end position="146"/>
    </location>
</feature>
<evidence type="ECO:0000313" key="16">
    <source>
        <dbReference type="EMBL" id="QGZ34877.1"/>
    </source>
</evidence>
<sequence>MSELNANETLERARAAAEAAREAAETAQAAADAARGYADQIAGGAGDSIAHAASALTGGAIDPFVFQFTIFVLAIFVGYYVVWSVTPALHTPLMSVTNAISSVIVVGALLAVGVDLAADGAAYARGFGFLALIMASVNIFGGFLVTQRMLAMYKKKQR</sequence>
<dbReference type="OrthoDB" id="9810841at2"/>
<evidence type="ECO:0000256" key="9">
    <source>
        <dbReference type="ARBA" id="ARBA00022989"/>
    </source>
</evidence>
<dbReference type="PANTHER" id="PTHR10160:SF19">
    <property type="entry name" value="PROTON-TRANSLOCATING NAD(P)(+) TRANSHYDROGENASE"/>
    <property type="match status" value="1"/>
</dbReference>
<evidence type="ECO:0000256" key="14">
    <source>
        <dbReference type="SAM" id="Phobius"/>
    </source>
</evidence>
<keyword evidence="5" id="KW-0997">Cell inner membrane</keyword>
<dbReference type="AlphaFoldDB" id="A0A857C7K5"/>
<keyword evidence="6 14" id="KW-0812">Transmembrane</keyword>
<organism evidence="16 17">
    <name type="scientific">Stappia indica</name>
    <dbReference type="NCBI Taxonomy" id="538381"/>
    <lineage>
        <taxon>Bacteria</taxon>
        <taxon>Pseudomonadati</taxon>
        <taxon>Pseudomonadota</taxon>
        <taxon>Alphaproteobacteria</taxon>
        <taxon>Hyphomicrobiales</taxon>
        <taxon>Stappiaceae</taxon>
        <taxon>Stappia</taxon>
    </lineage>
</organism>
<evidence type="ECO:0000313" key="17">
    <source>
        <dbReference type="Proteomes" id="UP000435648"/>
    </source>
</evidence>
<reference evidence="16 17" key="1">
    <citation type="submission" date="2019-12" db="EMBL/GenBank/DDBJ databases">
        <title>The genome of Stappia indica PHM037.</title>
        <authorList>
            <person name="Kacar D."/>
            <person name="Galan B."/>
            <person name="Canedo L."/>
            <person name="Rodriguez P."/>
            <person name="de la Calle F."/>
            <person name="Garcia J.L."/>
        </authorList>
    </citation>
    <scope>NUCLEOTIDE SEQUENCE [LARGE SCALE GENOMIC DNA]</scope>
    <source>
        <strain evidence="16 17">PHM037</strain>
    </source>
</reference>
<dbReference type="PANTHER" id="PTHR10160">
    <property type="entry name" value="NAD(P) TRANSHYDROGENASE"/>
    <property type="match status" value="1"/>
</dbReference>
<feature type="transmembrane region" description="Helical" evidence="14">
    <location>
        <begin position="95"/>
        <end position="114"/>
    </location>
</feature>
<dbReference type="EC" id="7.1.1.1" evidence="3"/>
<evidence type="ECO:0000256" key="12">
    <source>
        <dbReference type="ARBA" id="ARBA00048202"/>
    </source>
</evidence>
<evidence type="ECO:0000256" key="7">
    <source>
        <dbReference type="ARBA" id="ARBA00022857"/>
    </source>
</evidence>
<comment type="subcellular location">
    <subcellularLocation>
        <location evidence="2">Cell inner membrane</location>
        <topology evidence="2">Multi-pass membrane protein</topology>
    </subcellularLocation>
</comment>
<dbReference type="RefSeq" id="WP_158193837.1">
    <property type="nucleotide sequence ID" value="NZ_CP046908.1"/>
</dbReference>
<feature type="transmembrane region" description="Helical" evidence="14">
    <location>
        <begin position="64"/>
        <end position="83"/>
    </location>
</feature>
<dbReference type="Pfam" id="PF12769">
    <property type="entry name" value="PNTB_4TM"/>
    <property type="match status" value="1"/>
</dbReference>